<accession>A0AA48HEE7</accession>
<proteinExistence type="predicted"/>
<feature type="chain" id="PRO_5046888305" evidence="1">
    <location>
        <begin position="24"/>
        <end position="108"/>
    </location>
</feature>
<keyword evidence="1" id="KW-0732">Signal</keyword>
<evidence type="ECO:0000313" key="2">
    <source>
        <dbReference type="EMBL" id="BDW84084.1"/>
    </source>
</evidence>
<sequence>MTSRFAVLTASILSLASASGAFAQDVEYALLNSSSLALTEFYTSSTDDEEWGEDLLAATDLLPGEAGNVLIADGGESCEYDMLFIFEDGSELTDTVDICQMASYELLD</sequence>
<dbReference type="Proteomes" id="UP001337723">
    <property type="component" value="Chromosome"/>
</dbReference>
<gene>
    <name evidence="2" type="ORF">MACH21_02610</name>
</gene>
<name>A0AA48HEE7_9RHOB</name>
<reference evidence="2 3" key="1">
    <citation type="submission" date="2023-01" db="EMBL/GenBank/DDBJ databases">
        <title>Complete genome sequence of Roseicyclus marinus strain Dej080120_10.</title>
        <authorList>
            <person name="Ueki S."/>
            <person name="Maruyama F."/>
        </authorList>
    </citation>
    <scope>NUCLEOTIDE SEQUENCE [LARGE SCALE GENOMIC DNA]</scope>
    <source>
        <strain evidence="2 3">Dej080120_10</strain>
    </source>
</reference>
<keyword evidence="3" id="KW-1185">Reference proteome</keyword>
<protein>
    <submittedName>
        <fullName evidence="2">Uncharacterized protein</fullName>
    </submittedName>
</protein>
<dbReference type="KEGG" id="rmai:MACH21_02610"/>
<organism evidence="2 3">
    <name type="scientific">Roseicyclus marinus</name>
    <dbReference type="NCBI Taxonomy" id="2161673"/>
    <lineage>
        <taxon>Bacteria</taxon>
        <taxon>Pseudomonadati</taxon>
        <taxon>Pseudomonadota</taxon>
        <taxon>Alphaproteobacteria</taxon>
        <taxon>Rhodobacterales</taxon>
        <taxon>Roseobacteraceae</taxon>
        <taxon>Roseicyclus</taxon>
    </lineage>
</organism>
<feature type="signal peptide" evidence="1">
    <location>
        <begin position="1"/>
        <end position="23"/>
    </location>
</feature>
<dbReference type="AlphaFoldDB" id="A0AA48HEE7"/>
<evidence type="ECO:0000313" key="3">
    <source>
        <dbReference type="Proteomes" id="UP001337723"/>
    </source>
</evidence>
<evidence type="ECO:0000256" key="1">
    <source>
        <dbReference type="SAM" id="SignalP"/>
    </source>
</evidence>
<dbReference type="EMBL" id="AP027266">
    <property type="protein sequence ID" value="BDW84084.1"/>
    <property type="molecule type" value="Genomic_DNA"/>
</dbReference>
<dbReference type="RefSeq" id="WP_338273643.1">
    <property type="nucleotide sequence ID" value="NZ_AP027266.1"/>
</dbReference>